<dbReference type="Pfam" id="PF08244">
    <property type="entry name" value="Glyco_hydro_32C"/>
    <property type="match status" value="1"/>
</dbReference>
<sequence>AWNLELVFDVSILELFAEDGVDAISTVVYPETPYDRVSWKGDLSVELYEIDA</sequence>
<reference evidence="2" key="1">
    <citation type="journal article" date="2013" name="Environ. Microbiol.">
        <title>Microbiota from the distal guts of lean and obese adolescents exhibit partial functional redundancy besides clear differences in community structure.</title>
        <authorList>
            <person name="Ferrer M."/>
            <person name="Ruiz A."/>
            <person name="Lanza F."/>
            <person name="Haange S.B."/>
            <person name="Oberbach A."/>
            <person name="Till H."/>
            <person name="Bargiela R."/>
            <person name="Campoy C."/>
            <person name="Segura M.T."/>
            <person name="Richter M."/>
            <person name="von Bergen M."/>
            <person name="Seifert J."/>
            <person name="Suarez A."/>
        </authorList>
    </citation>
    <scope>NUCLEOTIDE SEQUENCE</scope>
</reference>
<proteinExistence type="predicted"/>
<feature type="domain" description="Glycosyl hydrolase family 32 C-terminal" evidence="1">
    <location>
        <begin position="3"/>
        <end position="39"/>
    </location>
</feature>
<organism evidence="2">
    <name type="scientific">human gut metagenome</name>
    <dbReference type="NCBI Taxonomy" id="408170"/>
    <lineage>
        <taxon>unclassified sequences</taxon>
        <taxon>metagenomes</taxon>
        <taxon>organismal metagenomes</taxon>
    </lineage>
</organism>
<accession>K1SZZ2</accession>
<dbReference type="Gene3D" id="2.60.120.560">
    <property type="entry name" value="Exo-inulinase, domain 1"/>
    <property type="match status" value="1"/>
</dbReference>
<comment type="caution">
    <text evidence="2">The sequence shown here is derived from an EMBL/GenBank/DDBJ whole genome shotgun (WGS) entry which is preliminary data.</text>
</comment>
<protein>
    <recommendedName>
        <fullName evidence="1">Glycosyl hydrolase family 32 C-terminal domain-containing protein</fullName>
    </recommendedName>
</protein>
<dbReference type="EMBL" id="AJWZ01005231">
    <property type="protein sequence ID" value="EKC63153.1"/>
    <property type="molecule type" value="Genomic_DNA"/>
</dbReference>
<dbReference type="SUPFAM" id="SSF49899">
    <property type="entry name" value="Concanavalin A-like lectins/glucanases"/>
    <property type="match status" value="1"/>
</dbReference>
<evidence type="ECO:0000259" key="1">
    <source>
        <dbReference type="Pfam" id="PF08244"/>
    </source>
</evidence>
<feature type="non-terminal residue" evidence="2">
    <location>
        <position position="1"/>
    </location>
</feature>
<name>K1SZZ2_9ZZZZ</name>
<evidence type="ECO:0000313" key="2">
    <source>
        <dbReference type="EMBL" id="EKC63153.1"/>
    </source>
</evidence>
<dbReference type="InterPro" id="IPR013189">
    <property type="entry name" value="Glyco_hydro_32_C"/>
</dbReference>
<dbReference type="AlphaFoldDB" id="K1SZZ2"/>
<gene>
    <name evidence="2" type="ORF">OBE_07611</name>
</gene>
<dbReference type="InterPro" id="IPR013320">
    <property type="entry name" value="ConA-like_dom_sf"/>
</dbReference>